<evidence type="ECO:0000256" key="3">
    <source>
        <dbReference type="ARBA" id="ARBA00053886"/>
    </source>
</evidence>
<feature type="compositionally biased region" description="Polar residues" evidence="9">
    <location>
        <begin position="113"/>
        <end position="122"/>
    </location>
</feature>
<dbReference type="OMA" id="RADNEDW"/>
<dbReference type="OrthoDB" id="6123450at2759"/>
<evidence type="ECO:0000256" key="1">
    <source>
        <dbReference type="ARBA" id="ARBA00004643"/>
    </source>
</evidence>
<evidence type="ECO:0000313" key="11">
    <source>
        <dbReference type="Ensembl" id="ENSSHAP00000001600.1"/>
    </source>
</evidence>
<dbReference type="InterPro" id="IPR034838">
    <property type="entry name" value="CBM20_genethonin_1"/>
</dbReference>
<evidence type="ECO:0000256" key="6">
    <source>
        <dbReference type="ARBA" id="ARBA00073038"/>
    </source>
</evidence>
<evidence type="ECO:0000256" key="4">
    <source>
        <dbReference type="ARBA" id="ARBA00060405"/>
    </source>
</evidence>
<dbReference type="InterPro" id="IPR013784">
    <property type="entry name" value="Carb-bd-like_fold"/>
</dbReference>
<dbReference type="Pfam" id="PF00686">
    <property type="entry name" value="CBM_20"/>
    <property type="match status" value="1"/>
</dbReference>
<dbReference type="SUPFAM" id="SSF49452">
    <property type="entry name" value="Starch-binding domain-like"/>
    <property type="match status" value="1"/>
</dbReference>
<keyword evidence="12" id="KW-1185">Reference proteome</keyword>
<sequence length="375" mass="41143">MGAVISALLVGGGLAGALFVWLLRGDSGDQNAGTEEERKLSPEEVAAAALKRDGGNGGRDGEDPFCHKHEQVTQLGEQKEDRNVKKAAGEHHQESNGCLVSESKSSDLEGPTWKTQNSSTQDFDCLRSGEQPSSTQLLGTESLTLSGLTNSVNYLEVLSGESPESSQPADPLKGQETAVCSTGKFPSDKHEEQLKTLQKEGPDLVDHEDWEMVQKYSVWRDASKGKSSEHSHAGVSVLEFQTSSPNQGLDYGRDSLMDAQGQEVHLRTKRVAAVSPLSQHVSVQFQVHYITTSDAAVVAVTGDHESLGSWHNYIPLQCGKDWFWSRSVPLPMDMTLKWKFVIVENGSIVRWEECSNRLLETGNEDMAVHKWWGCH</sequence>
<evidence type="ECO:0000256" key="8">
    <source>
        <dbReference type="ARBA" id="ARBA00076001"/>
    </source>
</evidence>
<dbReference type="Proteomes" id="UP000007648">
    <property type="component" value="Unassembled WGS sequence"/>
</dbReference>
<dbReference type="PROSITE" id="PS51166">
    <property type="entry name" value="CBM20"/>
    <property type="match status" value="1"/>
</dbReference>
<evidence type="ECO:0000256" key="7">
    <source>
        <dbReference type="ARBA" id="ARBA00075794"/>
    </source>
</evidence>
<dbReference type="CDD" id="cd05813">
    <property type="entry name" value="CBM20_genethonin_1"/>
    <property type="match status" value="1"/>
</dbReference>
<dbReference type="STRING" id="9305.ENSSHAP00000001600"/>
<evidence type="ECO:0000256" key="5">
    <source>
        <dbReference type="ARBA" id="ARBA00062412"/>
    </source>
</evidence>
<name>G3VEJ6_SARHA</name>
<dbReference type="InterPro" id="IPR002044">
    <property type="entry name" value="CBM20"/>
</dbReference>
<dbReference type="FunFam" id="2.60.40.10:FF:000552">
    <property type="entry name" value="Related to glucoamylase"/>
    <property type="match status" value="1"/>
</dbReference>
<accession>G3VEJ6</accession>
<dbReference type="GO" id="GO:0034045">
    <property type="term" value="C:phagophore assembly site membrane"/>
    <property type="evidence" value="ECO:0007669"/>
    <property type="project" value="UniProtKB-SubCell"/>
</dbReference>
<comment type="subcellular location">
    <subcellularLocation>
        <location evidence="2">Cell membrane</location>
        <location evidence="2">Sarcolemma</location>
        <location evidence="2">T-tubule</location>
    </subcellularLocation>
    <subcellularLocation>
        <location evidence="1">Endoplasmic reticulum membrane</location>
        <topology evidence="1">Single-pass type III membrane protein</topology>
    </subcellularLocation>
    <subcellularLocation>
        <location evidence="4">Preautophagosomal structure membrane</location>
        <topology evidence="4">Single-pass type III membrane protein</topology>
    </subcellularLocation>
</comment>
<organism evidence="11 12">
    <name type="scientific">Sarcophilus harrisii</name>
    <name type="common">Tasmanian devil</name>
    <name type="synonym">Sarcophilus laniarius</name>
    <dbReference type="NCBI Taxonomy" id="9305"/>
    <lineage>
        <taxon>Eukaryota</taxon>
        <taxon>Metazoa</taxon>
        <taxon>Chordata</taxon>
        <taxon>Craniata</taxon>
        <taxon>Vertebrata</taxon>
        <taxon>Euteleostomi</taxon>
        <taxon>Mammalia</taxon>
        <taxon>Metatheria</taxon>
        <taxon>Dasyuromorphia</taxon>
        <taxon>Dasyuridae</taxon>
        <taxon>Sarcophilus</taxon>
    </lineage>
</organism>
<reference evidence="11" key="2">
    <citation type="submission" date="2025-08" db="UniProtKB">
        <authorList>
            <consortium name="Ensembl"/>
        </authorList>
    </citation>
    <scope>IDENTIFICATION</scope>
</reference>
<dbReference type="InParanoid" id="G3VEJ6"/>
<dbReference type="GeneTree" id="ENSGT00390000007731"/>
<gene>
    <name evidence="11" type="primary">STBD1</name>
</gene>
<dbReference type="AlphaFoldDB" id="G3VEJ6"/>
<dbReference type="GO" id="GO:0061723">
    <property type="term" value="P:glycophagy"/>
    <property type="evidence" value="ECO:0007669"/>
    <property type="project" value="UniProtKB-ARBA"/>
</dbReference>
<dbReference type="KEGG" id="shr:100923538"/>
<feature type="region of interest" description="Disordered" evidence="9">
    <location>
        <begin position="71"/>
        <end position="135"/>
    </location>
</feature>
<protein>
    <recommendedName>
        <fullName evidence="6">Starch-binding domain-containing protein 1</fullName>
    </recommendedName>
    <alternativeName>
        <fullName evidence="7">Genethonin-1</fullName>
    </alternativeName>
    <alternativeName>
        <fullName evidence="8">Glycophagy cargo receptor stbd1</fullName>
    </alternativeName>
</protein>
<dbReference type="RefSeq" id="XP_003772927.1">
    <property type="nucleotide sequence ID" value="XM_003772879.4"/>
</dbReference>
<evidence type="ECO:0000259" key="10">
    <source>
        <dbReference type="PROSITE" id="PS51166"/>
    </source>
</evidence>
<dbReference type="GO" id="GO:2001069">
    <property type="term" value="F:glycogen binding"/>
    <property type="evidence" value="ECO:0007669"/>
    <property type="project" value="InterPro"/>
</dbReference>
<dbReference type="CTD" id="8987"/>
<comment type="function">
    <text evidence="3">Acts as a cargo receptor for glycogen. Delivers its cargo to an autophagic pathway called glycophagy, resulting in the transport of glycogen to lysosomes.</text>
</comment>
<dbReference type="GeneID" id="100923538"/>
<dbReference type="InterPro" id="IPR013783">
    <property type="entry name" value="Ig-like_fold"/>
</dbReference>
<dbReference type="SMART" id="SM01065">
    <property type="entry name" value="CBM_2"/>
    <property type="match status" value="1"/>
</dbReference>
<evidence type="ECO:0000313" key="12">
    <source>
        <dbReference type="Proteomes" id="UP000007648"/>
    </source>
</evidence>
<dbReference type="PANTHER" id="PTHR15048">
    <property type="entry name" value="STARCH-BINDING DOMAIN-CONTAINING PROTEIN 1"/>
    <property type="match status" value="1"/>
</dbReference>
<dbReference type="Gene3D" id="2.60.40.10">
    <property type="entry name" value="Immunoglobulins"/>
    <property type="match status" value="1"/>
</dbReference>
<dbReference type="GO" id="GO:0030315">
    <property type="term" value="C:T-tubule"/>
    <property type="evidence" value="ECO:0007669"/>
    <property type="project" value="UniProtKB-SubCell"/>
</dbReference>
<reference evidence="11 12" key="1">
    <citation type="journal article" date="2011" name="Proc. Natl. Acad. Sci. U.S.A.">
        <title>Genetic diversity and population structure of the endangered marsupial Sarcophilus harrisii (Tasmanian devil).</title>
        <authorList>
            <person name="Miller W."/>
            <person name="Hayes V.M."/>
            <person name="Ratan A."/>
            <person name="Petersen D.C."/>
            <person name="Wittekindt N.E."/>
            <person name="Miller J."/>
            <person name="Walenz B."/>
            <person name="Knight J."/>
            <person name="Qi J."/>
            <person name="Zhao F."/>
            <person name="Wang Q."/>
            <person name="Bedoya-Reina O.C."/>
            <person name="Katiyar N."/>
            <person name="Tomsho L.P."/>
            <person name="Kasson L.M."/>
            <person name="Hardie R.A."/>
            <person name="Woodbridge P."/>
            <person name="Tindall E.A."/>
            <person name="Bertelsen M.F."/>
            <person name="Dixon D."/>
            <person name="Pyecroft S."/>
            <person name="Helgen K.M."/>
            <person name="Lesk A.M."/>
            <person name="Pringle T.H."/>
            <person name="Patterson N."/>
            <person name="Zhang Y."/>
            <person name="Kreiss A."/>
            <person name="Woods G.M."/>
            <person name="Jones M.E."/>
            <person name="Schuster S.C."/>
        </authorList>
    </citation>
    <scope>NUCLEOTIDE SEQUENCE [LARGE SCALE GENOMIC DNA]</scope>
</reference>
<feature type="domain" description="CBM20" evidence="10">
    <location>
        <begin position="275"/>
        <end position="374"/>
    </location>
</feature>
<dbReference type="GO" id="GO:2001070">
    <property type="term" value="F:starch binding"/>
    <property type="evidence" value="ECO:0007669"/>
    <property type="project" value="InterPro"/>
</dbReference>
<dbReference type="GO" id="GO:0005789">
    <property type="term" value="C:endoplasmic reticulum membrane"/>
    <property type="evidence" value="ECO:0007669"/>
    <property type="project" value="UniProtKB-SubCell"/>
</dbReference>
<evidence type="ECO:0000256" key="2">
    <source>
        <dbReference type="ARBA" id="ARBA00024012"/>
    </source>
</evidence>
<reference evidence="11" key="3">
    <citation type="submission" date="2025-09" db="UniProtKB">
        <authorList>
            <consortium name="Ensembl"/>
        </authorList>
    </citation>
    <scope>IDENTIFICATION</scope>
</reference>
<feature type="compositionally biased region" description="Basic and acidic residues" evidence="9">
    <location>
        <begin position="71"/>
        <end position="94"/>
    </location>
</feature>
<dbReference type="FunCoup" id="G3VEJ6">
    <property type="interactions" value="331"/>
</dbReference>
<dbReference type="PANTHER" id="PTHR15048:SF0">
    <property type="entry name" value="STARCH-BINDING DOMAIN-CONTAINING PROTEIN 1"/>
    <property type="match status" value="1"/>
</dbReference>
<dbReference type="Ensembl" id="ENSSHAT00000001617.2">
    <property type="protein sequence ID" value="ENSSHAP00000001600.1"/>
    <property type="gene ID" value="ENSSHAG00000001426.2"/>
</dbReference>
<proteinExistence type="predicted"/>
<dbReference type="eggNOG" id="ENOG502SE11">
    <property type="taxonomic scope" value="Eukaryota"/>
</dbReference>
<comment type="subunit">
    <text evidence="5">Interacts with the ATG8 family proteins GABARAP and GABARAPL1. Interacts with several glycogen-associated proteins, such as GYS2 (liver glycogen synthase), GDE (glycogen debranching enzyme), GBE1 (glycogen branching enzyme 1) and EPM2A (Laforin).</text>
</comment>
<evidence type="ECO:0000256" key="9">
    <source>
        <dbReference type="SAM" id="MobiDB-lite"/>
    </source>
</evidence>